<dbReference type="NCBIfam" id="NF005812">
    <property type="entry name" value="PRK07678.1"/>
    <property type="match status" value="1"/>
</dbReference>
<dbReference type="InterPro" id="IPR015422">
    <property type="entry name" value="PyrdxlP-dep_Trfase_small"/>
</dbReference>
<keyword evidence="3 7" id="KW-0032">Aminotransferase</keyword>
<dbReference type="AlphaFoldDB" id="A0A932I089"/>
<dbReference type="InterPro" id="IPR005814">
    <property type="entry name" value="Aminotrans_3"/>
</dbReference>
<dbReference type="InterPro" id="IPR015421">
    <property type="entry name" value="PyrdxlP-dep_Trfase_major"/>
</dbReference>
<comment type="caution">
    <text evidence="7">The sequence shown here is derived from an EMBL/GenBank/DDBJ whole genome shotgun (WGS) entry which is preliminary data.</text>
</comment>
<evidence type="ECO:0000256" key="2">
    <source>
        <dbReference type="ARBA" id="ARBA00008954"/>
    </source>
</evidence>
<evidence type="ECO:0000313" key="7">
    <source>
        <dbReference type="EMBL" id="MBI3128572.1"/>
    </source>
</evidence>
<dbReference type="Pfam" id="PF00202">
    <property type="entry name" value="Aminotran_3"/>
    <property type="match status" value="1"/>
</dbReference>
<dbReference type="Gene3D" id="3.90.1150.10">
    <property type="entry name" value="Aspartate Aminotransferase, domain 1"/>
    <property type="match status" value="1"/>
</dbReference>
<dbReference type="EMBL" id="JACPUR010000032">
    <property type="protein sequence ID" value="MBI3128572.1"/>
    <property type="molecule type" value="Genomic_DNA"/>
</dbReference>
<dbReference type="Gene3D" id="3.40.640.10">
    <property type="entry name" value="Type I PLP-dependent aspartate aminotransferase-like (Major domain)"/>
    <property type="match status" value="1"/>
</dbReference>
<name>A0A932I089_UNCTE</name>
<evidence type="ECO:0000256" key="3">
    <source>
        <dbReference type="ARBA" id="ARBA00022576"/>
    </source>
</evidence>
<evidence type="ECO:0000313" key="8">
    <source>
        <dbReference type="Proteomes" id="UP000782312"/>
    </source>
</evidence>
<comment type="similarity">
    <text evidence="2 6">Belongs to the class-III pyridoxal-phosphate-dependent aminotransferase family.</text>
</comment>
<dbReference type="CDD" id="cd00610">
    <property type="entry name" value="OAT_like"/>
    <property type="match status" value="1"/>
</dbReference>
<gene>
    <name evidence="7" type="ORF">HYZ11_13285</name>
</gene>
<dbReference type="Proteomes" id="UP000782312">
    <property type="component" value="Unassembled WGS sequence"/>
</dbReference>
<dbReference type="FunFam" id="3.40.640.10:FF:000014">
    <property type="entry name" value="Adenosylmethionine-8-amino-7-oxononanoate aminotransferase, probable"/>
    <property type="match status" value="1"/>
</dbReference>
<dbReference type="InterPro" id="IPR015424">
    <property type="entry name" value="PyrdxlP-dep_Trfase"/>
</dbReference>
<reference evidence="7" key="1">
    <citation type="submission" date="2020-07" db="EMBL/GenBank/DDBJ databases">
        <title>Huge and variable diversity of episymbiotic CPR bacteria and DPANN archaea in groundwater ecosystems.</title>
        <authorList>
            <person name="He C.Y."/>
            <person name="Keren R."/>
            <person name="Whittaker M."/>
            <person name="Farag I.F."/>
            <person name="Doudna J."/>
            <person name="Cate J.H.D."/>
            <person name="Banfield J.F."/>
        </authorList>
    </citation>
    <scope>NUCLEOTIDE SEQUENCE</scope>
    <source>
        <strain evidence="7">NC_groundwater_763_Ag_S-0.2um_68_21</strain>
    </source>
</reference>
<dbReference type="PIRSF" id="PIRSF000521">
    <property type="entry name" value="Transaminase_4ab_Lys_Orn"/>
    <property type="match status" value="1"/>
</dbReference>
<keyword evidence="5 6" id="KW-0663">Pyridoxal phosphate</keyword>
<evidence type="ECO:0000256" key="1">
    <source>
        <dbReference type="ARBA" id="ARBA00001933"/>
    </source>
</evidence>
<comment type="cofactor">
    <cofactor evidence="1">
        <name>pyridoxal 5'-phosphate</name>
        <dbReference type="ChEBI" id="CHEBI:597326"/>
    </cofactor>
</comment>
<dbReference type="PANTHER" id="PTHR43094">
    <property type="entry name" value="AMINOTRANSFERASE"/>
    <property type="match status" value="1"/>
</dbReference>
<dbReference type="PROSITE" id="PS00600">
    <property type="entry name" value="AA_TRANSFER_CLASS_3"/>
    <property type="match status" value="1"/>
</dbReference>
<dbReference type="GO" id="GO:0008483">
    <property type="term" value="F:transaminase activity"/>
    <property type="evidence" value="ECO:0007669"/>
    <property type="project" value="UniProtKB-KW"/>
</dbReference>
<evidence type="ECO:0000256" key="4">
    <source>
        <dbReference type="ARBA" id="ARBA00022679"/>
    </source>
</evidence>
<proteinExistence type="inferred from homology"/>
<dbReference type="GO" id="GO:0030170">
    <property type="term" value="F:pyridoxal phosphate binding"/>
    <property type="evidence" value="ECO:0007669"/>
    <property type="project" value="InterPro"/>
</dbReference>
<sequence>MNPATAWAEREVEILREQDAAHVWHPLLNHSTLAKNPLSVMVTAQGCTVTDASGKTYIDAMAGLWCVNVGYGRKEVAEAAYRQLLELPYYPLTQINAPAARLAAKLADILPGGVTRVWFSNSGSEAVDTALKIARAWGRLNGGSRYKIIARYQGYHGATLGGASLTGQTHRRRQFEPLLPGVLHVQAPYFYRSGAKTEEELAERCAEELDAVIRYQGPETVAAFIAEPVIGGGGVIPPPGDYLKLMREVCSLHGVLMICDEVITGFGRTGQMFASDLYGVKPDIMTLAKGLSSAYLPIGATAVTEEIFQALNAEGESGFLQINTYGGHPASCAAALKNLEILIGEDLPANARKVGARLGAALNRLGDLPSVGDVRGVGLIWGVELVEEDGAPLNNDAVGRILRYAREDGVILSKNAGVANGPSNTLTISPPLVITEREADRVAEVLEGALRRHLAET</sequence>
<dbReference type="SUPFAM" id="SSF53383">
    <property type="entry name" value="PLP-dependent transferases"/>
    <property type="match status" value="1"/>
</dbReference>
<dbReference type="PANTHER" id="PTHR43094:SF1">
    <property type="entry name" value="AMINOTRANSFERASE CLASS-III"/>
    <property type="match status" value="1"/>
</dbReference>
<evidence type="ECO:0000256" key="6">
    <source>
        <dbReference type="RuleBase" id="RU003560"/>
    </source>
</evidence>
<protein>
    <submittedName>
        <fullName evidence="7">Aminotransferase class III-fold pyridoxal phosphate-dependent enzyme</fullName>
    </submittedName>
</protein>
<organism evidence="7 8">
    <name type="scientific">Tectimicrobiota bacterium</name>
    <dbReference type="NCBI Taxonomy" id="2528274"/>
    <lineage>
        <taxon>Bacteria</taxon>
        <taxon>Pseudomonadati</taxon>
        <taxon>Nitrospinota/Tectimicrobiota group</taxon>
        <taxon>Candidatus Tectimicrobiota</taxon>
    </lineage>
</organism>
<dbReference type="InterPro" id="IPR049704">
    <property type="entry name" value="Aminotrans_3_PPA_site"/>
</dbReference>
<keyword evidence="4" id="KW-0808">Transferase</keyword>
<evidence type="ECO:0000256" key="5">
    <source>
        <dbReference type="ARBA" id="ARBA00022898"/>
    </source>
</evidence>
<accession>A0A932I089</accession>